<gene>
    <name evidence="1" type="ORF">ABXV16_18370</name>
</gene>
<evidence type="ECO:0000313" key="1">
    <source>
        <dbReference type="EMBL" id="MET3077722.1"/>
    </source>
</evidence>
<proteinExistence type="predicted"/>
<reference evidence="1 2" key="1">
    <citation type="submission" date="2024-07" db="EMBL/GenBank/DDBJ databases">
        <title>Isolation, whole-genome sequencing, and annotation of five antibiotic-resistant bacteria from environmental samples.</title>
        <authorList>
            <person name="Bedore T."/>
            <person name="Hudson A.O."/>
            <person name="Kumar G."/>
        </authorList>
    </citation>
    <scope>NUCLEOTIDE SEQUENCE [LARGE SCALE GENOMIC DNA]</scope>
    <source>
        <strain evidence="1 2">RIT844</strain>
    </source>
</reference>
<evidence type="ECO:0000313" key="2">
    <source>
        <dbReference type="Proteomes" id="UP001548992"/>
    </source>
</evidence>
<dbReference type="RefSeq" id="WP_354467867.1">
    <property type="nucleotide sequence ID" value="NZ_JBEWWF010000006.1"/>
</dbReference>
<protein>
    <recommendedName>
        <fullName evidence="3">Inner membrane protein</fullName>
    </recommendedName>
</protein>
<sequence>MYHSDLILKGIKADELMASQLEKALIGVKDQVLQQASKIGDGATRLVYYTSCFTDNYQDVCAKLKEEDLRFLDGIAEVVKRRDIIYRLVHIYFEEIFRFKTREQLSAINSGLLKAGVIISSNTLNNQTFVIGITTAVCLGIGFNSSIVAWTGKTAALTVTGLGLYGIVQQAADSAERLRLQAPMYYQALHMQRLEMMYFLIEPTFMKAQAFESDITNAIINMVK</sequence>
<dbReference type="Proteomes" id="UP001548992">
    <property type="component" value="Unassembled WGS sequence"/>
</dbReference>
<name>A0ABV2E3V6_9GAMM</name>
<keyword evidence="2" id="KW-1185">Reference proteome</keyword>
<evidence type="ECO:0008006" key="3">
    <source>
        <dbReference type="Google" id="ProtNLM"/>
    </source>
</evidence>
<comment type="caution">
    <text evidence="1">The sequence shown here is derived from an EMBL/GenBank/DDBJ whole genome shotgun (WGS) entry which is preliminary data.</text>
</comment>
<dbReference type="EMBL" id="JBEWWF010000006">
    <property type="protein sequence ID" value="MET3077722.1"/>
    <property type="molecule type" value="Genomic_DNA"/>
</dbReference>
<accession>A0ABV2E3V6</accession>
<organism evidence="1 2">
    <name type="scientific">Pantoea leporis</name>
    <dbReference type="NCBI Taxonomy" id="2933780"/>
    <lineage>
        <taxon>Bacteria</taxon>
        <taxon>Pseudomonadati</taxon>
        <taxon>Pseudomonadota</taxon>
        <taxon>Gammaproteobacteria</taxon>
        <taxon>Enterobacterales</taxon>
        <taxon>Erwiniaceae</taxon>
        <taxon>Pantoea</taxon>
    </lineage>
</organism>